<organism evidence="1 2">
    <name type="scientific">Portunus trituberculatus</name>
    <name type="common">Swimming crab</name>
    <name type="synonym">Neptunus trituberculatus</name>
    <dbReference type="NCBI Taxonomy" id="210409"/>
    <lineage>
        <taxon>Eukaryota</taxon>
        <taxon>Metazoa</taxon>
        <taxon>Ecdysozoa</taxon>
        <taxon>Arthropoda</taxon>
        <taxon>Crustacea</taxon>
        <taxon>Multicrustacea</taxon>
        <taxon>Malacostraca</taxon>
        <taxon>Eumalacostraca</taxon>
        <taxon>Eucarida</taxon>
        <taxon>Decapoda</taxon>
        <taxon>Pleocyemata</taxon>
        <taxon>Brachyura</taxon>
        <taxon>Eubrachyura</taxon>
        <taxon>Portunoidea</taxon>
        <taxon>Portunidae</taxon>
        <taxon>Portuninae</taxon>
        <taxon>Portunus</taxon>
    </lineage>
</organism>
<name>A0A5B7ERH9_PORTR</name>
<proteinExistence type="predicted"/>
<evidence type="ECO:0000313" key="2">
    <source>
        <dbReference type="Proteomes" id="UP000324222"/>
    </source>
</evidence>
<keyword evidence="2" id="KW-1185">Reference proteome</keyword>
<reference evidence="1 2" key="1">
    <citation type="submission" date="2019-05" db="EMBL/GenBank/DDBJ databases">
        <title>Another draft genome of Portunus trituberculatus and its Hox gene families provides insights of decapod evolution.</title>
        <authorList>
            <person name="Jeong J.-H."/>
            <person name="Song I."/>
            <person name="Kim S."/>
            <person name="Choi T."/>
            <person name="Kim D."/>
            <person name="Ryu S."/>
            <person name="Kim W."/>
        </authorList>
    </citation>
    <scope>NUCLEOTIDE SEQUENCE [LARGE SCALE GENOMIC DNA]</scope>
    <source>
        <tissue evidence="1">Muscle</tissue>
    </source>
</reference>
<dbReference type="EMBL" id="VSRR010003355">
    <property type="protein sequence ID" value="MPC35826.1"/>
    <property type="molecule type" value="Genomic_DNA"/>
</dbReference>
<dbReference type="AlphaFoldDB" id="A0A5B7ERH9"/>
<gene>
    <name evidence="1" type="ORF">E2C01_029263</name>
</gene>
<accession>A0A5B7ERH9</accession>
<evidence type="ECO:0000313" key="1">
    <source>
        <dbReference type="EMBL" id="MPC35826.1"/>
    </source>
</evidence>
<dbReference type="Proteomes" id="UP000324222">
    <property type="component" value="Unassembled WGS sequence"/>
</dbReference>
<sequence length="278" mass="29538">MGFHVPSKVGAGHVLSATDVTDESLVSEVNRPDVARHILVGLEGSTTVLAGEAAGRAVSAAVVFIQGTLVERLVTLVTAVAPLIGVQDHVVAVGLLALQAFVAHLTHMCQLTSVHLHVVQPWTLVITLVALVAAWRPVSEFLVGAQASLLIKGLPTGLALVLRLPGGQTQVDLLVVHTGFQQALEHLTTLRALVIHALRSIILIQILLEFSFRSLLLLGCGGGCARCPGCNRALLPLASHPRLTCKEKQQSGRWWGEEHPGRSASICCTSATKQGWQY</sequence>
<comment type="caution">
    <text evidence="1">The sequence shown here is derived from an EMBL/GenBank/DDBJ whole genome shotgun (WGS) entry which is preliminary data.</text>
</comment>
<protein>
    <submittedName>
        <fullName evidence="1">Uncharacterized protein</fullName>
    </submittedName>
</protein>